<dbReference type="RefSeq" id="WP_161024252.1">
    <property type="nucleotide sequence ID" value="NZ_WWCJ01000002.1"/>
</dbReference>
<feature type="transmembrane region" description="Helical" evidence="5">
    <location>
        <begin position="450"/>
        <end position="471"/>
    </location>
</feature>
<keyword evidence="7" id="KW-1185">Reference proteome</keyword>
<dbReference type="InterPro" id="IPR045863">
    <property type="entry name" value="CorA_TM1_TM2"/>
</dbReference>
<organism evidence="6 7">
    <name type="scientific">Pseudoduganella guangdongensis</name>
    <dbReference type="NCBI Taxonomy" id="2692179"/>
    <lineage>
        <taxon>Bacteria</taxon>
        <taxon>Pseudomonadati</taxon>
        <taxon>Pseudomonadota</taxon>
        <taxon>Betaproteobacteria</taxon>
        <taxon>Burkholderiales</taxon>
        <taxon>Oxalobacteraceae</taxon>
        <taxon>Telluria group</taxon>
        <taxon>Pseudoduganella</taxon>
    </lineage>
</organism>
<keyword evidence="4 5" id="KW-0472">Membrane</keyword>
<dbReference type="SUPFAM" id="SSF144083">
    <property type="entry name" value="Magnesium transport protein CorA, transmembrane region"/>
    <property type="match status" value="1"/>
</dbReference>
<accession>A0A6N9HCE8</accession>
<evidence type="ECO:0000313" key="6">
    <source>
        <dbReference type="EMBL" id="MYN01241.1"/>
    </source>
</evidence>
<keyword evidence="2 5" id="KW-0812">Transmembrane</keyword>
<comment type="subcellular location">
    <subcellularLocation>
        <location evidence="1">Membrane</location>
        <topology evidence="1">Multi-pass membrane protein</topology>
    </subcellularLocation>
</comment>
<dbReference type="EMBL" id="WWCJ01000002">
    <property type="protein sequence ID" value="MYN01241.1"/>
    <property type="molecule type" value="Genomic_DNA"/>
</dbReference>
<name>A0A6N9HCE8_9BURK</name>
<evidence type="ECO:0000256" key="1">
    <source>
        <dbReference type="ARBA" id="ARBA00004141"/>
    </source>
</evidence>
<feature type="transmembrane region" description="Helical" evidence="5">
    <location>
        <begin position="483"/>
        <end position="502"/>
    </location>
</feature>
<gene>
    <name evidence="6" type="ORF">GTP41_03920</name>
</gene>
<evidence type="ECO:0000256" key="3">
    <source>
        <dbReference type="ARBA" id="ARBA00022989"/>
    </source>
</evidence>
<sequence>MSAQSPHVKHVRQVLLWPLRLMPPEGAERAHPRPWELLAADSPWREVTSAQDASAAFQERYYTEFVSFLPYVQRFLFGAGQRRIFRRKDIAQVRVTTQPGAPPCVLEVHNLCLHFFFDVDIVLLVLEVGTGDLPFDAAQDLLYRFGRAYPAGWDDEGNALHCMHGVEWLDVEGRTLARSDAQERQAFIDQVVRHQTPRIASHWRYLLEPMAPDAPGAAAALRYRQVEYYRMPMMAYLAVERPGELQAQHFAALGTMAGTLAAPAAASAASAGEPARMQADGVDRRFFYDRFWCNAGAAPYTRYICSGYALVVVGDADSQFFCCKERGVLSQFRHQHFLLFMIAHLQKASLLMFSDRLAEALTQLQVADADSVRAFKRRIRYAFEAFLRFTHRYWFTEVSDQQQIRALFRMCGQHLDLERAYAEVKTRVADMNGYLEADSLRRQANTVVRLTVVTIFGMIGTITTGFLGMNLLGEADAPMSRRLWLFIVVFGVTTTLTVYTMAKSKRLSDFLDALSDERLSVWTKIKSLAAVWKP</sequence>
<dbReference type="AlphaFoldDB" id="A0A6N9HCE8"/>
<evidence type="ECO:0000256" key="4">
    <source>
        <dbReference type="ARBA" id="ARBA00023136"/>
    </source>
</evidence>
<reference evidence="6 7" key="1">
    <citation type="submission" date="2019-12" db="EMBL/GenBank/DDBJ databases">
        <title>Novel species isolated from a subtropical stream in China.</title>
        <authorList>
            <person name="Lu H."/>
        </authorList>
    </citation>
    <scope>NUCLEOTIDE SEQUENCE [LARGE SCALE GENOMIC DNA]</scope>
    <source>
        <strain evidence="6 7">DS3</strain>
    </source>
</reference>
<evidence type="ECO:0000313" key="7">
    <source>
        <dbReference type="Proteomes" id="UP000448575"/>
    </source>
</evidence>
<keyword evidence="3 5" id="KW-1133">Transmembrane helix</keyword>
<proteinExistence type="predicted"/>
<evidence type="ECO:0000256" key="2">
    <source>
        <dbReference type="ARBA" id="ARBA00022692"/>
    </source>
</evidence>
<dbReference type="GO" id="GO:0016020">
    <property type="term" value="C:membrane"/>
    <property type="evidence" value="ECO:0007669"/>
    <property type="project" value="UniProtKB-SubCell"/>
</dbReference>
<evidence type="ECO:0000256" key="5">
    <source>
        <dbReference type="SAM" id="Phobius"/>
    </source>
</evidence>
<protein>
    <recommendedName>
        <fullName evidence="8">CorA-like Mg2+ transporter protein</fullName>
    </recommendedName>
</protein>
<dbReference type="Proteomes" id="UP000448575">
    <property type="component" value="Unassembled WGS sequence"/>
</dbReference>
<evidence type="ECO:0008006" key="8">
    <source>
        <dbReference type="Google" id="ProtNLM"/>
    </source>
</evidence>
<dbReference type="Gene3D" id="1.20.58.340">
    <property type="entry name" value="Magnesium transport protein CorA, transmembrane region"/>
    <property type="match status" value="1"/>
</dbReference>
<comment type="caution">
    <text evidence="6">The sequence shown here is derived from an EMBL/GenBank/DDBJ whole genome shotgun (WGS) entry which is preliminary data.</text>
</comment>